<evidence type="ECO:0000313" key="3">
    <source>
        <dbReference type="Proteomes" id="UP000184139"/>
    </source>
</evidence>
<evidence type="ECO:0000313" key="2">
    <source>
        <dbReference type="EMBL" id="SHH80191.1"/>
    </source>
</evidence>
<evidence type="ECO:0000259" key="1">
    <source>
        <dbReference type="Pfam" id="PF04536"/>
    </source>
</evidence>
<dbReference type="RefSeq" id="WP_073375618.1">
    <property type="nucleotide sequence ID" value="NZ_FQXS01000010.1"/>
</dbReference>
<dbReference type="InterPro" id="IPR007621">
    <property type="entry name" value="TPM_dom"/>
</dbReference>
<reference evidence="2 3" key="1">
    <citation type="submission" date="2016-11" db="EMBL/GenBank/DDBJ databases">
        <authorList>
            <person name="Jaros S."/>
            <person name="Januszkiewicz K."/>
            <person name="Wedrychowicz H."/>
        </authorList>
    </citation>
    <scope>NUCLEOTIDE SEQUENCE [LARGE SCALE GENOMIC DNA]</scope>
    <source>
        <strain evidence="2 3">DSM 9705</strain>
    </source>
</reference>
<dbReference type="EMBL" id="FQXS01000010">
    <property type="protein sequence ID" value="SHH80191.1"/>
    <property type="molecule type" value="Genomic_DNA"/>
</dbReference>
<dbReference type="Pfam" id="PF04536">
    <property type="entry name" value="TPM_phosphatase"/>
    <property type="match status" value="1"/>
</dbReference>
<dbReference type="Gene3D" id="3.10.310.50">
    <property type="match status" value="1"/>
</dbReference>
<gene>
    <name evidence="2" type="ORF">SAMN02745124_01957</name>
</gene>
<accession>A0A1M5VYB3</accession>
<protein>
    <submittedName>
        <fullName evidence="2">TLP18.3, Psb32 and MOLO-1 founding protein of phosphatase</fullName>
    </submittedName>
</protein>
<proteinExistence type="predicted"/>
<feature type="domain" description="TPM" evidence="1">
    <location>
        <begin position="56"/>
        <end position="170"/>
    </location>
</feature>
<dbReference type="AlphaFoldDB" id="A0A1M5VYB3"/>
<dbReference type="OrthoDB" id="5405492at2"/>
<sequence length="367" mass="41266">METLKDCHFVPSHRCQTRRCSITVNDILRQTHWACLLLIFCIAASCTGADDREFLDDQANLLNKESGQRIITYHRALLTDFDIHCKLVTLARPSQDINGAAIELFDNLGASTGQARGLLFLVDPLGEQVRIEVGYDLEHIFPDAFVGHIERRQMVPFFQRGLVGAGIEATEELFITRIQRSSAGQPFDAAVELGAIGHYSGGGGARQQVVIGSEELANQPSTTDPDNYQPGASPEQSLAVYRQVLLDKVKDPNLPLYTPQTRKFLSAWVVTDAQQDNALRSLRDATIDQVLVSGSRAVIRFPLPHRTHPPYLLKNNGQGWEIDFATMNQVIRMNHRNMWHFTTQEHPYRFGFTDWNFDNHGFPVAEP</sequence>
<dbReference type="Proteomes" id="UP000184139">
    <property type="component" value="Unassembled WGS sequence"/>
</dbReference>
<keyword evidence="3" id="KW-1185">Reference proteome</keyword>
<dbReference type="STRING" id="1121409.SAMN02745124_01957"/>
<name>A0A1M5VYB3_9BACT</name>
<organism evidence="2 3">
    <name type="scientific">Desulfofustis glycolicus DSM 9705</name>
    <dbReference type="NCBI Taxonomy" id="1121409"/>
    <lineage>
        <taxon>Bacteria</taxon>
        <taxon>Pseudomonadati</taxon>
        <taxon>Thermodesulfobacteriota</taxon>
        <taxon>Desulfobulbia</taxon>
        <taxon>Desulfobulbales</taxon>
        <taxon>Desulfocapsaceae</taxon>
        <taxon>Desulfofustis</taxon>
    </lineage>
</organism>